<comment type="caution">
    <text evidence="1">The sequence shown here is derived from an EMBL/GenBank/DDBJ whole genome shotgun (WGS) entry which is preliminary data.</text>
</comment>
<sequence length="145" mass="15527">MAILQGFEEISTDVPTIKITMTVMESVLRFNKGTAEALGFPAYVKILVNAKTGQVAVQPCGAKEQNAIKFSKPEGKQTASVSLKDKALLDAVAKFFKLPEAPDGELSYQLVSGTLYPNEKIAVFTASEAVSGTMKRRGRKKASAA</sequence>
<evidence type="ECO:0000313" key="2">
    <source>
        <dbReference type="Proteomes" id="UP000029014"/>
    </source>
</evidence>
<evidence type="ECO:0000313" key="1">
    <source>
        <dbReference type="EMBL" id="KFI73920.1"/>
    </source>
</evidence>
<proteinExistence type="predicted"/>
<dbReference type="Proteomes" id="UP000029014">
    <property type="component" value="Unassembled WGS sequence"/>
</dbReference>
<dbReference type="eggNOG" id="ENOG502ZCI0">
    <property type="taxonomic scope" value="Bacteria"/>
</dbReference>
<protein>
    <submittedName>
        <fullName evidence="1">Uncharacterized protein</fullName>
    </submittedName>
</protein>
<name>A0A087BSC0_9BIFI</name>
<dbReference type="RefSeq" id="WP_022861819.1">
    <property type="nucleotide sequence ID" value="NZ_JGZD01000005.1"/>
</dbReference>
<gene>
    <name evidence="1" type="ORF">BMIN_0916</name>
</gene>
<dbReference type="EMBL" id="JGZD01000005">
    <property type="protein sequence ID" value="KFI73920.1"/>
    <property type="molecule type" value="Genomic_DNA"/>
</dbReference>
<dbReference type="AlphaFoldDB" id="A0A087BSC0"/>
<keyword evidence="2" id="KW-1185">Reference proteome</keyword>
<organism evidence="1 2">
    <name type="scientific">Bifidobacterium minimum</name>
    <dbReference type="NCBI Taxonomy" id="1693"/>
    <lineage>
        <taxon>Bacteria</taxon>
        <taxon>Bacillati</taxon>
        <taxon>Actinomycetota</taxon>
        <taxon>Actinomycetes</taxon>
        <taxon>Bifidobacteriales</taxon>
        <taxon>Bifidobacteriaceae</taxon>
        <taxon>Bifidobacterium</taxon>
    </lineage>
</organism>
<accession>A0A087BSC0</accession>
<reference evidence="1 2" key="1">
    <citation type="submission" date="2014-03" db="EMBL/GenBank/DDBJ databases">
        <title>Genomics of Bifidobacteria.</title>
        <authorList>
            <person name="Ventura M."/>
            <person name="Milani C."/>
            <person name="Lugli G.A."/>
        </authorList>
    </citation>
    <scope>NUCLEOTIDE SEQUENCE [LARGE SCALE GENOMIC DNA]</scope>
    <source>
        <strain evidence="1 2">LMG 11592</strain>
    </source>
</reference>